<dbReference type="Pfam" id="PF02841">
    <property type="entry name" value="GBP_C"/>
    <property type="match status" value="1"/>
</dbReference>
<evidence type="ECO:0000313" key="2">
    <source>
        <dbReference type="EMBL" id="KAF4705729.1"/>
    </source>
</evidence>
<dbReference type="GO" id="GO:0005525">
    <property type="term" value="F:GTP binding"/>
    <property type="evidence" value="ECO:0007669"/>
    <property type="project" value="InterPro"/>
</dbReference>
<evidence type="ECO:0000259" key="1">
    <source>
        <dbReference type="Pfam" id="PF02841"/>
    </source>
</evidence>
<organism evidence="2 3">
    <name type="scientific">Perkinsus olseni</name>
    <name type="common">Perkinsus atlanticus</name>
    <dbReference type="NCBI Taxonomy" id="32597"/>
    <lineage>
        <taxon>Eukaryota</taxon>
        <taxon>Sar</taxon>
        <taxon>Alveolata</taxon>
        <taxon>Perkinsozoa</taxon>
        <taxon>Perkinsea</taxon>
        <taxon>Perkinsida</taxon>
        <taxon>Perkinsidae</taxon>
        <taxon>Perkinsus</taxon>
    </lineage>
</organism>
<gene>
    <name evidence="2" type="ORF">FOZ62_017921</name>
</gene>
<sequence length="139" mass="16074">AWTNVVTHQLRISLRDAVHVYRATMNEDVMQKLPMSDEEVRAKHKRAKAAALQVFNGPKFDQGDSRYLDFRQELRNAVARLNEHVNVENKRVSERECHAVYKELHDRQANAVRILSVIMVHFGGLCQYISYNNRIAASV</sequence>
<accession>A0A7J6QAZ9</accession>
<dbReference type="Proteomes" id="UP000574390">
    <property type="component" value="Unassembled WGS sequence"/>
</dbReference>
<name>A0A7J6QAZ9_PEROL</name>
<dbReference type="SUPFAM" id="SSF48340">
    <property type="entry name" value="Interferon-induced guanylate-binding protein 1 (GBP1), C-terminal domain"/>
    <property type="match status" value="1"/>
</dbReference>
<dbReference type="GO" id="GO:0003924">
    <property type="term" value="F:GTPase activity"/>
    <property type="evidence" value="ECO:0007669"/>
    <property type="project" value="InterPro"/>
</dbReference>
<dbReference type="InterPro" id="IPR003191">
    <property type="entry name" value="Guanylate-bd/ATL_C"/>
</dbReference>
<feature type="non-terminal residue" evidence="2">
    <location>
        <position position="139"/>
    </location>
</feature>
<evidence type="ECO:0000313" key="3">
    <source>
        <dbReference type="Proteomes" id="UP000574390"/>
    </source>
</evidence>
<feature type="domain" description="Guanylate-binding protein/Atlastin C-terminal" evidence="1">
    <location>
        <begin position="11"/>
        <end position="136"/>
    </location>
</feature>
<proteinExistence type="predicted"/>
<dbReference type="Gene3D" id="1.20.1000.10">
    <property type="entry name" value="Guanylate-binding protein, C-terminal domain"/>
    <property type="match status" value="1"/>
</dbReference>
<dbReference type="AlphaFoldDB" id="A0A7J6QAZ9"/>
<dbReference type="InterPro" id="IPR036543">
    <property type="entry name" value="Guanylate-bd_C_sf"/>
</dbReference>
<protein>
    <recommendedName>
        <fullName evidence="1">Guanylate-binding protein/Atlastin C-terminal domain-containing protein</fullName>
    </recommendedName>
</protein>
<reference evidence="2 3" key="1">
    <citation type="submission" date="2020-04" db="EMBL/GenBank/DDBJ databases">
        <title>Perkinsus olseni comparative genomics.</title>
        <authorList>
            <person name="Bogema D.R."/>
        </authorList>
    </citation>
    <scope>NUCLEOTIDE SEQUENCE [LARGE SCALE GENOMIC DNA]</scope>
    <source>
        <strain evidence="2">ATCC PRA-205</strain>
    </source>
</reference>
<dbReference type="EMBL" id="JABANM010030752">
    <property type="protein sequence ID" value="KAF4705729.1"/>
    <property type="molecule type" value="Genomic_DNA"/>
</dbReference>
<comment type="caution">
    <text evidence="2">The sequence shown here is derived from an EMBL/GenBank/DDBJ whole genome shotgun (WGS) entry which is preliminary data.</text>
</comment>